<dbReference type="InterPro" id="IPR036812">
    <property type="entry name" value="NAD(P)_OxRdtase_dom_sf"/>
</dbReference>
<dbReference type="PANTHER" id="PTHR43364:SF4">
    <property type="entry name" value="NAD(P)-LINKED OXIDOREDUCTASE SUPERFAMILY PROTEIN"/>
    <property type="match status" value="1"/>
</dbReference>
<feature type="compositionally biased region" description="Basic residues" evidence="2">
    <location>
        <begin position="345"/>
        <end position="354"/>
    </location>
</feature>
<feature type="compositionally biased region" description="Low complexity" evidence="2">
    <location>
        <begin position="330"/>
        <end position="342"/>
    </location>
</feature>
<feature type="region of interest" description="Disordered" evidence="2">
    <location>
        <begin position="328"/>
        <end position="354"/>
    </location>
</feature>
<dbReference type="Gene3D" id="3.20.20.100">
    <property type="entry name" value="NADP-dependent oxidoreductase domain"/>
    <property type="match status" value="1"/>
</dbReference>
<gene>
    <name evidence="4" type="ORF">ACFFGH_22625</name>
</gene>
<dbReference type="InterPro" id="IPR050523">
    <property type="entry name" value="AKR_Detox_Biosynth"/>
</dbReference>
<dbReference type="InterPro" id="IPR023210">
    <property type="entry name" value="NADP_OxRdtase_dom"/>
</dbReference>
<proteinExistence type="predicted"/>
<sequence length="354" mass="38331">MTADQNPDSPPNPYRMLGRSGAVVFAQALGTMTFGAEADESTSHAILDAYVAGGGNFLDTADVYSSGRSEEILGTWLAANPTEAAQLVLATKARFPMGAGPNDLGTSRRHLRTALEDSLRRLGVEHIDLYQMHAWDALTPLEETLRFLDDAVRAGKIGYYGFSNFTGWQLTKAVMLAERHGWAMPVTLQPQYNLLVRGIEHEIVPAALDAGIGLLPWSPLGGGWLSGKYQRDVPPTGTTRLGENPERGLEAWKQRNASERTWRVIDAVREIAEAHGVSPSQAALAWLGAQPAVTSVILGARSVEQLQDNMAAVALQLDAAELERLTEVSAPPADDYPYGAPGREQRHRKISGGR</sequence>
<accession>A0ABV6RUI7</accession>
<dbReference type="CDD" id="cd19081">
    <property type="entry name" value="AKR_AKR9C1"/>
    <property type="match status" value="1"/>
</dbReference>
<organism evidence="4 5">
    <name type="scientific">Lysobacter korlensis</name>
    <dbReference type="NCBI Taxonomy" id="553636"/>
    <lineage>
        <taxon>Bacteria</taxon>
        <taxon>Pseudomonadati</taxon>
        <taxon>Pseudomonadota</taxon>
        <taxon>Gammaproteobacteria</taxon>
        <taxon>Lysobacterales</taxon>
        <taxon>Lysobacteraceae</taxon>
        <taxon>Lysobacter</taxon>
    </lineage>
</organism>
<dbReference type="Pfam" id="PF00248">
    <property type="entry name" value="Aldo_ket_red"/>
    <property type="match status" value="1"/>
</dbReference>
<reference evidence="4 5" key="1">
    <citation type="submission" date="2024-09" db="EMBL/GenBank/DDBJ databases">
        <authorList>
            <person name="Sun Q."/>
            <person name="Mori K."/>
        </authorList>
    </citation>
    <scope>NUCLEOTIDE SEQUENCE [LARGE SCALE GENOMIC DNA]</scope>
    <source>
        <strain evidence="4 5">KCTC 23076</strain>
    </source>
</reference>
<keyword evidence="5" id="KW-1185">Reference proteome</keyword>
<evidence type="ECO:0000313" key="4">
    <source>
        <dbReference type="EMBL" id="MFC0680635.1"/>
    </source>
</evidence>
<evidence type="ECO:0000256" key="2">
    <source>
        <dbReference type="SAM" id="MobiDB-lite"/>
    </source>
</evidence>
<feature type="domain" description="NADP-dependent oxidoreductase" evidence="3">
    <location>
        <begin position="29"/>
        <end position="329"/>
    </location>
</feature>
<dbReference type="EMBL" id="JBHLTG010000006">
    <property type="protein sequence ID" value="MFC0680635.1"/>
    <property type="molecule type" value="Genomic_DNA"/>
</dbReference>
<comment type="caution">
    <text evidence="4">The sequence shown here is derived from an EMBL/GenBank/DDBJ whole genome shotgun (WGS) entry which is preliminary data.</text>
</comment>
<dbReference type="Proteomes" id="UP001589896">
    <property type="component" value="Unassembled WGS sequence"/>
</dbReference>
<dbReference type="RefSeq" id="WP_386672558.1">
    <property type="nucleotide sequence ID" value="NZ_JBHLTG010000006.1"/>
</dbReference>
<keyword evidence="1" id="KW-0560">Oxidoreductase</keyword>
<evidence type="ECO:0000313" key="5">
    <source>
        <dbReference type="Proteomes" id="UP001589896"/>
    </source>
</evidence>
<name>A0ABV6RUI7_9GAMM</name>
<dbReference type="SUPFAM" id="SSF51430">
    <property type="entry name" value="NAD(P)-linked oxidoreductase"/>
    <property type="match status" value="1"/>
</dbReference>
<dbReference type="PANTHER" id="PTHR43364">
    <property type="entry name" value="NADH-SPECIFIC METHYLGLYOXAL REDUCTASE-RELATED"/>
    <property type="match status" value="1"/>
</dbReference>
<evidence type="ECO:0000259" key="3">
    <source>
        <dbReference type="Pfam" id="PF00248"/>
    </source>
</evidence>
<protein>
    <submittedName>
        <fullName evidence="4">Aldo/keto reductase</fullName>
    </submittedName>
</protein>
<evidence type="ECO:0000256" key="1">
    <source>
        <dbReference type="ARBA" id="ARBA00023002"/>
    </source>
</evidence>